<protein>
    <submittedName>
        <fullName evidence="1">Uncharacterized protein</fullName>
    </submittedName>
</protein>
<reference evidence="1 2" key="1">
    <citation type="submission" date="2012-09" db="EMBL/GenBank/DDBJ databases">
        <title>The Genome Sequence of Sphingobium yanoikuyae ATCC 51230.</title>
        <authorList>
            <consortium name="The Broad Institute Genome Sequencing Platform"/>
            <person name="Earl A."/>
            <person name="Ward D."/>
            <person name="Feldgarden M."/>
            <person name="Gevers D."/>
            <person name="Huys G."/>
            <person name="Walker B."/>
            <person name="Young S.K."/>
            <person name="Zeng Q."/>
            <person name="Gargeya S."/>
            <person name="Fitzgerald M."/>
            <person name="Haas B."/>
            <person name="Abouelleil A."/>
            <person name="Alvarado L."/>
            <person name="Arachchi H.M."/>
            <person name="Berlin A.M."/>
            <person name="Chapman S.B."/>
            <person name="Goldberg J."/>
            <person name="Griggs A."/>
            <person name="Gujja S."/>
            <person name="Hansen M."/>
            <person name="Howarth C."/>
            <person name="Imamovic A."/>
            <person name="Larimer J."/>
            <person name="McCowen C."/>
            <person name="Montmayeur A."/>
            <person name="Murphy C."/>
            <person name="Neiman D."/>
            <person name="Pearson M."/>
            <person name="Priest M."/>
            <person name="Roberts A."/>
            <person name="Saif S."/>
            <person name="Shea T."/>
            <person name="Sisk P."/>
            <person name="Sykes S."/>
            <person name="Wortman J."/>
            <person name="Nusbaum C."/>
            <person name="Birren B."/>
        </authorList>
    </citation>
    <scope>NUCLEOTIDE SEQUENCE [LARGE SCALE GENOMIC DNA]</scope>
    <source>
        <strain evidence="1 2">ATCC 51230</strain>
    </source>
</reference>
<evidence type="ECO:0000313" key="2">
    <source>
        <dbReference type="Proteomes" id="UP000009887"/>
    </source>
</evidence>
<sequence>MADTDPTIIESPLSRTVSRDGITVRVLIYRLEHDPKWALEVVNNIGTSTVWDDLFDTDEAAFEAFTQTVAIEGMTAFLDDDDDVPEGVTRH</sequence>
<dbReference type="PATRIC" id="fig|883163.3.peg.1237"/>
<gene>
    <name evidence="1" type="ORF">HMPREF9718_01207</name>
</gene>
<proteinExistence type="predicted"/>
<dbReference type="EMBL" id="AGZU01000007">
    <property type="protein sequence ID" value="EKU75855.1"/>
    <property type="molecule type" value="Genomic_DNA"/>
</dbReference>
<keyword evidence="2" id="KW-1185">Reference proteome</keyword>
<dbReference type="RefSeq" id="WP_004208250.1">
    <property type="nucleotide sequence ID" value="NZ_JH992904.1"/>
</dbReference>
<comment type="caution">
    <text evidence="1">The sequence shown here is derived from an EMBL/GenBank/DDBJ whole genome shotgun (WGS) entry which is preliminary data.</text>
</comment>
<dbReference type="AlphaFoldDB" id="K9DEI1"/>
<dbReference type="Proteomes" id="UP000009887">
    <property type="component" value="Unassembled WGS sequence"/>
</dbReference>
<name>K9DEI1_SPHYA</name>
<organism evidence="1 2">
    <name type="scientific">Sphingobium yanoikuyae ATCC 51230</name>
    <dbReference type="NCBI Taxonomy" id="883163"/>
    <lineage>
        <taxon>Bacteria</taxon>
        <taxon>Pseudomonadati</taxon>
        <taxon>Pseudomonadota</taxon>
        <taxon>Alphaproteobacteria</taxon>
        <taxon>Sphingomonadales</taxon>
        <taxon>Sphingomonadaceae</taxon>
        <taxon>Sphingobium</taxon>
    </lineage>
</organism>
<evidence type="ECO:0000313" key="1">
    <source>
        <dbReference type="EMBL" id="EKU75855.1"/>
    </source>
</evidence>
<accession>K9DEI1</accession>
<dbReference type="HOGENOM" id="CLU_177484_1_0_5"/>